<name>A0A9W8Y8Q7_9PLEO</name>
<organism evidence="2 3">
    <name type="scientific">Neocucurbitaria cava</name>
    <dbReference type="NCBI Taxonomy" id="798079"/>
    <lineage>
        <taxon>Eukaryota</taxon>
        <taxon>Fungi</taxon>
        <taxon>Dikarya</taxon>
        <taxon>Ascomycota</taxon>
        <taxon>Pezizomycotina</taxon>
        <taxon>Dothideomycetes</taxon>
        <taxon>Pleosporomycetidae</taxon>
        <taxon>Pleosporales</taxon>
        <taxon>Pleosporineae</taxon>
        <taxon>Cucurbitariaceae</taxon>
        <taxon>Neocucurbitaria</taxon>
    </lineage>
</organism>
<proteinExistence type="predicted"/>
<dbReference type="Proteomes" id="UP001140560">
    <property type="component" value="Unassembled WGS sequence"/>
</dbReference>
<accession>A0A9W8Y8Q7</accession>
<protein>
    <submittedName>
        <fullName evidence="2">Uncharacterized protein</fullName>
    </submittedName>
</protein>
<comment type="caution">
    <text evidence="2">The sequence shown here is derived from an EMBL/GenBank/DDBJ whole genome shotgun (WGS) entry which is preliminary data.</text>
</comment>
<gene>
    <name evidence="2" type="ORF">N0V83_004885</name>
</gene>
<feature type="region of interest" description="Disordered" evidence="1">
    <location>
        <begin position="332"/>
        <end position="362"/>
    </location>
</feature>
<evidence type="ECO:0000313" key="3">
    <source>
        <dbReference type="Proteomes" id="UP001140560"/>
    </source>
</evidence>
<feature type="region of interest" description="Disordered" evidence="1">
    <location>
        <begin position="1"/>
        <end position="20"/>
    </location>
</feature>
<feature type="region of interest" description="Disordered" evidence="1">
    <location>
        <begin position="113"/>
        <end position="152"/>
    </location>
</feature>
<dbReference type="AlphaFoldDB" id="A0A9W8Y8Q7"/>
<evidence type="ECO:0000313" key="2">
    <source>
        <dbReference type="EMBL" id="KAJ4370367.1"/>
    </source>
</evidence>
<sequence length="362" mass="40908">MTPPPTPRTAKKTQEANPRAGRYYRYFQGVASRAKVEQEAESESLIRKRKKLARKKDERRRKTLAKVKQLVSVKTGQTTRPATTVKKRDNKKKFLSKKERLKLLRSKRMRVEDIDTTPPSVSPHQHEDSTNVVTSPEGRPPSDTTTTCSPDIFDSDSGAQCSAYNSNNHIIAPFTPKLGTPPNVWKGKLPAHEDTHPSSTACIPSPHPPLQALPRMNTTTTTTTTYRNLFRIPEIITPQALLNPAPSSSPVLLVETIISFLHAMQNEQSLLVCQSLDLESHLVTLRSTPFKQNVDAIATLERATELVDGLCHDIWVEEYAFRDEIEVLEEELETKEKEKEKRKKREGEGGGESRSEREQQQR</sequence>
<reference evidence="2" key="1">
    <citation type="submission" date="2022-10" db="EMBL/GenBank/DDBJ databases">
        <title>Tapping the CABI collections for fungal endophytes: first genome assemblies for Collariella, Neodidymelliopsis, Ascochyta clinopodiicola, Didymella pomorum, Didymosphaeria variabile, Neocosmospora piperis and Neocucurbitaria cava.</title>
        <authorList>
            <person name="Hill R."/>
        </authorList>
    </citation>
    <scope>NUCLEOTIDE SEQUENCE</scope>
    <source>
        <strain evidence="2">IMI 356814</strain>
    </source>
</reference>
<keyword evidence="3" id="KW-1185">Reference proteome</keyword>
<evidence type="ECO:0000256" key="1">
    <source>
        <dbReference type="SAM" id="MobiDB-lite"/>
    </source>
</evidence>
<dbReference type="EMBL" id="JAPEUY010000008">
    <property type="protein sequence ID" value="KAJ4370367.1"/>
    <property type="molecule type" value="Genomic_DNA"/>
</dbReference>
<feature type="compositionally biased region" description="Basic and acidic residues" evidence="1">
    <location>
        <begin position="334"/>
        <end position="362"/>
    </location>
</feature>